<organism evidence="1 2">
    <name type="scientific">Neisseria sicca VK64</name>
    <dbReference type="NCBI Taxonomy" id="1095748"/>
    <lineage>
        <taxon>Bacteria</taxon>
        <taxon>Pseudomonadati</taxon>
        <taxon>Pseudomonadota</taxon>
        <taxon>Betaproteobacteria</taxon>
        <taxon>Neisseriales</taxon>
        <taxon>Neisseriaceae</taxon>
        <taxon>Neisseria</taxon>
    </lineage>
</organism>
<sequence length="52" mass="5520">MILFIKGFSLKLSASRILIIFSHGGNGNMAAFQTASFLAPPLRPADRGLSNA</sequence>
<dbReference type="Proteomes" id="UP000004473">
    <property type="component" value="Unassembled WGS sequence"/>
</dbReference>
<comment type="caution">
    <text evidence="1">The sequence shown here is derived from an EMBL/GenBank/DDBJ whole genome shotgun (WGS) entry which is preliminary data.</text>
</comment>
<gene>
    <name evidence="1" type="ORF">HMPREF1051_1694</name>
</gene>
<name>I2NH00_NEISI</name>
<reference evidence="1 2" key="1">
    <citation type="submission" date="2012-04" db="EMBL/GenBank/DDBJ databases">
        <authorList>
            <person name="Harkins D.M."/>
            <person name="Madupu R."/>
            <person name="Durkin A.S."/>
            <person name="Torralba M."/>
            <person name="Methe B."/>
            <person name="Sutton G.G."/>
            <person name="Nelson K.E."/>
        </authorList>
    </citation>
    <scope>NUCLEOTIDE SEQUENCE [LARGE SCALE GENOMIC DNA]</scope>
    <source>
        <strain evidence="1 2">VK64</strain>
    </source>
</reference>
<accession>I2NH00</accession>
<dbReference type="AlphaFoldDB" id="I2NH00"/>
<dbReference type="PATRIC" id="fig|1095748.3.peg.2307"/>
<proteinExistence type="predicted"/>
<evidence type="ECO:0000313" key="2">
    <source>
        <dbReference type="Proteomes" id="UP000004473"/>
    </source>
</evidence>
<dbReference type="EMBL" id="AJMT01000182">
    <property type="protein sequence ID" value="EIG25111.1"/>
    <property type="molecule type" value="Genomic_DNA"/>
</dbReference>
<evidence type="ECO:0000313" key="1">
    <source>
        <dbReference type="EMBL" id="EIG25111.1"/>
    </source>
</evidence>
<protein>
    <submittedName>
        <fullName evidence="1">Uncharacterized protein</fullName>
    </submittedName>
</protein>